<reference evidence="1 2" key="1">
    <citation type="journal article" date="2016" name="PLoS ONE">
        <title>Sequence Assembly of Yarrowia lipolytica Strain W29/CLIB89 Shows Transposable Element Diversity.</title>
        <authorList>
            <person name="Magnan C."/>
            <person name="Yu J."/>
            <person name="Chang I."/>
            <person name="Jahn E."/>
            <person name="Kanomata Y."/>
            <person name="Wu J."/>
            <person name="Zeller M."/>
            <person name="Oakes M."/>
            <person name="Baldi P."/>
            <person name="Sandmeyer S."/>
        </authorList>
    </citation>
    <scope>NUCLEOTIDE SEQUENCE [LARGE SCALE GENOMIC DNA]</scope>
    <source>
        <strain evidence="2">CLIB89(W29)</strain>
    </source>
</reference>
<name>A0A1D8NJ90_YARLL</name>
<accession>A0A1D8NJ90</accession>
<dbReference type="AlphaFoldDB" id="A0A1D8NJ90"/>
<dbReference type="GeneID" id="94583673"/>
<organism evidence="1 2">
    <name type="scientific">Yarrowia lipolytica</name>
    <name type="common">Candida lipolytica</name>
    <dbReference type="NCBI Taxonomy" id="4952"/>
    <lineage>
        <taxon>Eukaryota</taxon>
        <taxon>Fungi</taxon>
        <taxon>Dikarya</taxon>
        <taxon>Ascomycota</taxon>
        <taxon>Saccharomycotina</taxon>
        <taxon>Dipodascomycetes</taxon>
        <taxon>Dipodascales</taxon>
        <taxon>Dipodascales incertae sedis</taxon>
        <taxon>Yarrowia</taxon>
    </lineage>
</organism>
<dbReference type="EMBL" id="CP017557">
    <property type="protein sequence ID" value="AOW05693.1"/>
    <property type="molecule type" value="Genomic_DNA"/>
</dbReference>
<sequence length="162" mass="18211">MPQDNPRIVLGVALQVLVSIACTRVSSPCFFSRFRSKWPNRTSWFKRVFPLSPPTFALDFLAWTPAASFGAFQNTKRHTTSKNGGSLGCYNTLLVNMHQPKKSGLKSPCITGPPCVFGRFYGYKYITDIAETMTVERKKRSTHSSSSRIPTSAYHYKYSINA</sequence>
<dbReference type="Proteomes" id="UP000182444">
    <property type="component" value="Chromosome 1E"/>
</dbReference>
<dbReference type="PROSITE" id="PS51257">
    <property type="entry name" value="PROKAR_LIPOPROTEIN"/>
    <property type="match status" value="1"/>
</dbReference>
<protein>
    <submittedName>
        <fullName evidence="1">Uncharacterized protein</fullName>
    </submittedName>
</protein>
<gene>
    <name evidence="1" type="ORF">YALI1_E24120g</name>
</gene>
<evidence type="ECO:0000313" key="2">
    <source>
        <dbReference type="Proteomes" id="UP000182444"/>
    </source>
</evidence>
<dbReference type="RefSeq" id="XP_068139171.1">
    <property type="nucleotide sequence ID" value="XM_068283070.1"/>
</dbReference>
<proteinExistence type="predicted"/>
<evidence type="ECO:0000313" key="1">
    <source>
        <dbReference type="EMBL" id="AOW05693.1"/>
    </source>
</evidence>
<dbReference type="VEuPathDB" id="FungiDB:YALI1_E24120g"/>